<dbReference type="GO" id="GO:0036038">
    <property type="term" value="C:MKS complex"/>
    <property type="evidence" value="ECO:0007669"/>
    <property type="project" value="InterPro"/>
</dbReference>
<comment type="caution">
    <text evidence="2">The sequence shown here is derived from an EMBL/GenBank/DDBJ whole genome shotgun (WGS) entry which is preliminary data.</text>
</comment>
<evidence type="ECO:0000313" key="3">
    <source>
        <dbReference type="Proteomes" id="UP001146120"/>
    </source>
</evidence>
<gene>
    <name evidence="2" type="ORF">N0F65_007235</name>
</gene>
<protein>
    <recommendedName>
        <fullName evidence="4">Meckelin</fullName>
    </recommendedName>
</protein>
<keyword evidence="1" id="KW-1133">Transmembrane helix</keyword>
<accession>A0AAV2Z7Y3</accession>
<organism evidence="2 3">
    <name type="scientific">Lagenidium giganteum</name>
    <dbReference type="NCBI Taxonomy" id="4803"/>
    <lineage>
        <taxon>Eukaryota</taxon>
        <taxon>Sar</taxon>
        <taxon>Stramenopiles</taxon>
        <taxon>Oomycota</taxon>
        <taxon>Peronosporomycetes</taxon>
        <taxon>Pythiales</taxon>
        <taxon>Pythiaceae</taxon>
    </lineage>
</organism>
<dbReference type="InterPro" id="IPR019170">
    <property type="entry name" value="Meckelin"/>
</dbReference>
<keyword evidence="1" id="KW-0472">Membrane</keyword>
<reference evidence="2" key="1">
    <citation type="submission" date="2022-11" db="EMBL/GenBank/DDBJ databases">
        <authorList>
            <person name="Morgan W.R."/>
            <person name="Tartar A."/>
        </authorList>
    </citation>
    <scope>NUCLEOTIDE SEQUENCE</scope>
    <source>
        <strain evidence="2">ARSEF 373</strain>
    </source>
</reference>
<dbReference type="Proteomes" id="UP001146120">
    <property type="component" value="Unassembled WGS sequence"/>
</dbReference>
<dbReference type="PANTHER" id="PTHR21274:SF0">
    <property type="entry name" value="MECKELIN"/>
    <property type="match status" value="1"/>
</dbReference>
<dbReference type="PANTHER" id="PTHR21274">
    <property type="entry name" value="MECKELIN"/>
    <property type="match status" value="1"/>
</dbReference>
<dbReference type="EMBL" id="DAKRPA010000032">
    <property type="protein sequence ID" value="DBA02416.1"/>
    <property type="molecule type" value="Genomic_DNA"/>
</dbReference>
<keyword evidence="1" id="KW-0812">Transmembrane</keyword>
<proteinExistence type="predicted"/>
<reference evidence="2" key="2">
    <citation type="journal article" date="2023" name="Microbiol Resour">
        <title>Decontamination and Annotation of the Draft Genome Sequence of the Oomycete Lagenidium giganteum ARSEF 373.</title>
        <authorList>
            <person name="Morgan W.R."/>
            <person name="Tartar A."/>
        </authorList>
    </citation>
    <scope>NUCLEOTIDE SEQUENCE</scope>
    <source>
        <strain evidence="2">ARSEF 373</strain>
    </source>
</reference>
<sequence>MPGDGEYYDETALSCMRCNSGTQATSMSSLLVADDTSVDAVGLPTTCTCKANSVWASQDDAVCSSTWPAPCRTTSCVTCPASTVPTDDKLQCLPCGNSTLGVDSNTGDCRCPANAVLRERSERTQRTRRMAAIWQQKNVSSALTTRSVTNNTNDPAMTTSTAPDGSVSCTCPSGFQLVKSLRLGRQTCLSQSEWYILNAKVNLNTASTMKYGAFSSQEASGSDSAVVVSSDLVQDTFLTAASQCYFYESEQQNVYCQLLGNLCVLTHFDPRSSACSLLDLIQRSGRSTTVNSIFGWYRSLPFLAFQATASAVLKATSIGMRMSFDESANSGTSDHLEFALATYDVNGTLTSIRPLANDLLYCQLAQPPTSSDAVAPWMRFGVSTFQLYQCDLTALDGSHLVMYELFLVDRSKDANAPDRYVPVPTRNVNYQDARGLSVNVNERPSDTDNDYLTHRFFLYDFVSAVAVAETKPRVYRYASAITVTIKTQDASVDRLYPPVITITYVDTQTPRAVPLTFQVVYASNTTSFWAAAIGLFVAACVFTALSVCVQTFSWQRRNTRNGELSIASWQLLAHLITCAASTFARAGFWLLVALCAYFLLFFKLQSTVFLLLPEVVDTDALQHSASAAAAIDEYYPFRVLLPVVFAFQLLSVLWQVYHQTQAQLFFLDWEKPRAKIVDLDSAKTQDAPVSIWRTILVANEWNELQTARLTSLRFTLVLMLFFLYGCDLRQLATPVPRAQLRHTGTAASLTTDESLALNAYLRFANVAWLWLAVCIAQRLWRWLIYERYLDEPRASLFIDLCTVAKVSCLVLDEPYHGYYLHCRSPYPFADGSMSEIVDQLRQEEAGLTVGRGLDSSLPDCQTFEVFVTRKWKRKFQTLATSMQMADGPGVANGNAGESTELLKRPMAALRGRPQLGSLNAGWSLANSIGNRATRTTQEMVKKAMQLSDFLKAFVENQDEQFRWRLHRLHTCLTRFFDIPPDMTAVKQSLLVPDTDMRFTRTILCGIENDLMLLDVLCFGVFDLWFQNHASSALATYLLEKVIVGLRSRYGSQSIARNTLVDARFLI</sequence>
<evidence type="ECO:0000313" key="2">
    <source>
        <dbReference type="EMBL" id="DBA02416.1"/>
    </source>
</evidence>
<dbReference type="GO" id="GO:0060271">
    <property type="term" value="P:cilium assembly"/>
    <property type="evidence" value="ECO:0007669"/>
    <property type="project" value="InterPro"/>
</dbReference>
<evidence type="ECO:0000256" key="1">
    <source>
        <dbReference type="SAM" id="Phobius"/>
    </source>
</evidence>
<dbReference type="AlphaFoldDB" id="A0AAV2Z7Y3"/>
<name>A0AAV2Z7Y3_9STRA</name>
<evidence type="ECO:0008006" key="4">
    <source>
        <dbReference type="Google" id="ProtNLM"/>
    </source>
</evidence>
<feature type="transmembrane region" description="Helical" evidence="1">
    <location>
        <begin position="528"/>
        <end position="550"/>
    </location>
</feature>
<feature type="transmembrane region" description="Helical" evidence="1">
    <location>
        <begin position="571"/>
        <end position="602"/>
    </location>
</feature>
<dbReference type="Pfam" id="PF09773">
    <property type="entry name" value="Meckelin"/>
    <property type="match status" value="1"/>
</dbReference>
<keyword evidence="3" id="KW-1185">Reference proteome</keyword>